<proteinExistence type="predicted"/>
<dbReference type="EMBL" id="CP091507">
    <property type="protein sequence ID" value="UOO79703.1"/>
    <property type="molecule type" value="Genomic_DNA"/>
</dbReference>
<sequence length="106" mass="11126">MATESLVFHASRPSECSNGLHLVAPSCAKSDFLAEKLAAGGASFYTACFFVILFQTALPLGSIHNSSASKILSAKAWLQGEKHSKVEHLASIFNAAGAFLSQKIAA</sequence>
<accession>A0AAE9GXJ4</accession>
<keyword evidence="1" id="KW-1133">Transmembrane helix</keyword>
<dbReference type="RefSeq" id="WP_132953574.1">
    <property type="nucleotide sequence ID" value="NZ_CP091507.1"/>
</dbReference>
<reference evidence="2" key="2">
    <citation type="journal article" date="2022" name="Res Sq">
        <title>Evolution of multicellular longitudinally dividing oral cavity symbionts (Neisseriaceae).</title>
        <authorList>
            <person name="Nyongesa S."/>
            <person name="Weber P."/>
            <person name="Bernet E."/>
            <person name="Pullido F."/>
            <person name="Nieckarz M."/>
            <person name="Delaby M."/>
            <person name="Nieves C."/>
            <person name="Viehboeck T."/>
            <person name="Krause N."/>
            <person name="Rivera-Millot A."/>
            <person name="Nakamura A."/>
            <person name="Vischer N."/>
            <person name="VanNieuwenhze M."/>
            <person name="Brun Y."/>
            <person name="Cava F."/>
            <person name="Bulgheresi S."/>
            <person name="Veyrier F."/>
        </authorList>
    </citation>
    <scope>NUCLEOTIDE SEQUENCE</scope>
    <source>
        <strain evidence="2">1258/02</strain>
    </source>
</reference>
<dbReference type="AlphaFoldDB" id="A0AAE9GXJ4"/>
<name>A0AAE9GXJ4_9NEIS</name>
<organism evidence="2 3">
    <name type="scientific">Uruburuella suis</name>
    <dbReference type="NCBI Taxonomy" id="252130"/>
    <lineage>
        <taxon>Bacteria</taxon>
        <taxon>Pseudomonadati</taxon>
        <taxon>Pseudomonadota</taxon>
        <taxon>Betaproteobacteria</taxon>
        <taxon>Neisseriales</taxon>
        <taxon>Neisseriaceae</taxon>
        <taxon>Uruburuella</taxon>
    </lineage>
</organism>
<evidence type="ECO:0000256" key="1">
    <source>
        <dbReference type="SAM" id="Phobius"/>
    </source>
</evidence>
<reference evidence="2" key="1">
    <citation type="submission" date="2021-12" db="EMBL/GenBank/DDBJ databases">
        <authorList>
            <person name="Veyrier F.J."/>
        </authorList>
    </citation>
    <scope>NUCLEOTIDE SEQUENCE</scope>
    <source>
        <strain evidence="2">1258/02</strain>
    </source>
</reference>
<dbReference type="Proteomes" id="UP000829756">
    <property type="component" value="Chromosome"/>
</dbReference>
<keyword evidence="1" id="KW-0812">Transmembrane</keyword>
<keyword evidence="1" id="KW-0472">Membrane</keyword>
<protein>
    <submittedName>
        <fullName evidence="2">Uncharacterized protein</fullName>
    </submittedName>
</protein>
<evidence type="ECO:0000313" key="2">
    <source>
        <dbReference type="EMBL" id="UOO79703.1"/>
    </source>
</evidence>
<gene>
    <name evidence="2" type="ORF">LVJ78_01340</name>
</gene>
<feature type="transmembrane region" description="Helical" evidence="1">
    <location>
        <begin position="42"/>
        <end position="63"/>
    </location>
</feature>
<evidence type="ECO:0000313" key="3">
    <source>
        <dbReference type="Proteomes" id="UP000829756"/>
    </source>
</evidence>
<dbReference type="KEGG" id="usu:LVJ78_01340"/>